<dbReference type="EMBL" id="JBBAXC010000004">
    <property type="protein sequence ID" value="MEI5906694.1"/>
    <property type="molecule type" value="Genomic_DNA"/>
</dbReference>
<evidence type="ECO:0000256" key="1">
    <source>
        <dbReference type="ARBA" id="ARBA00022729"/>
    </source>
</evidence>
<proteinExistence type="predicted"/>
<dbReference type="SFLD" id="SFLDG01125">
    <property type="entry name" value="C1.1:_Acid_Phosphatase_Like"/>
    <property type="match status" value="1"/>
</dbReference>
<protein>
    <submittedName>
        <fullName evidence="3">5'-nucleotidase, lipoprotein e(P4) family</fullName>
    </submittedName>
</protein>
<keyword evidence="4" id="KW-1185">Reference proteome</keyword>
<reference evidence="3 4" key="1">
    <citation type="journal article" date="2018" name="J. Microbiol.">
        <title>Bacillus spongiae sp. nov., isolated from sponge of Jeju Island.</title>
        <authorList>
            <person name="Lee G.E."/>
            <person name="Im W.T."/>
            <person name="Park J.S."/>
        </authorList>
    </citation>
    <scope>NUCLEOTIDE SEQUENCE [LARGE SCALE GENOMIC DNA]</scope>
    <source>
        <strain evidence="3 4">135PIL107-10</strain>
    </source>
</reference>
<keyword evidence="1" id="KW-0732">Signal</keyword>
<evidence type="ECO:0000313" key="4">
    <source>
        <dbReference type="Proteomes" id="UP001312865"/>
    </source>
</evidence>
<dbReference type="RefSeq" id="WP_336586128.1">
    <property type="nucleotide sequence ID" value="NZ_JBBAXC010000004.1"/>
</dbReference>
<gene>
    <name evidence="3" type="ORF">WAK64_06435</name>
</gene>
<dbReference type="Gene3D" id="3.40.50.1000">
    <property type="entry name" value="HAD superfamily/HAD-like"/>
    <property type="match status" value="1"/>
</dbReference>
<dbReference type="InterPro" id="IPR006423">
    <property type="entry name" value="Lipo_e_P4"/>
</dbReference>
<feature type="compositionally biased region" description="Low complexity" evidence="2">
    <location>
        <begin position="47"/>
        <end position="57"/>
    </location>
</feature>
<dbReference type="Proteomes" id="UP001312865">
    <property type="component" value="Unassembled WGS sequence"/>
</dbReference>
<dbReference type="PANTHER" id="PTHR31284:SF10">
    <property type="entry name" value="ACID PHOSPHATASE-LIKE PROTEIN"/>
    <property type="match status" value="1"/>
</dbReference>
<evidence type="ECO:0000313" key="3">
    <source>
        <dbReference type="EMBL" id="MEI5906694.1"/>
    </source>
</evidence>
<sequence>MAVLQKYLFRFGIITTLCFSVISGCADTDTTDEQNETTTDETKPPENEQNNETAETAATVKIPEQNVMSTLWHQTSGERNALYYQGYYISKMMLDQKLTENTEKKRAVVLDLDETVLDNDPYQAYAAVNGVEYPEGWDQWIEAANAPLLPGALEFLKYADEQGVDIYYISNRKEEQREATIKNMELHGLPQSTDDRVLLKTEESSKKARRDQVLTDHEIILLLGDNLADFADVFDKQNVPERKQSVDELKDEFGSTFIVFPNPMYGDWEGAVYEYNWDLTPEEKDAKRKEAMEPFEPAS</sequence>
<dbReference type="PANTHER" id="PTHR31284">
    <property type="entry name" value="ACID PHOSPHATASE-LIKE PROTEIN"/>
    <property type="match status" value="1"/>
</dbReference>
<name>A0ABU8HC32_9BACI</name>
<organism evidence="3 4">
    <name type="scientific">Bacillus spongiae</name>
    <dbReference type="NCBI Taxonomy" id="2683610"/>
    <lineage>
        <taxon>Bacteria</taxon>
        <taxon>Bacillati</taxon>
        <taxon>Bacillota</taxon>
        <taxon>Bacilli</taxon>
        <taxon>Bacillales</taxon>
        <taxon>Bacillaceae</taxon>
        <taxon>Bacillus</taxon>
    </lineage>
</organism>
<dbReference type="InterPro" id="IPR023214">
    <property type="entry name" value="HAD_sf"/>
</dbReference>
<dbReference type="SFLD" id="SFLDS00003">
    <property type="entry name" value="Haloacid_Dehalogenase"/>
    <property type="match status" value="1"/>
</dbReference>
<dbReference type="CDD" id="cd07534">
    <property type="entry name" value="HAD_CAP"/>
    <property type="match status" value="1"/>
</dbReference>
<dbReference type="PROSITE" id="PS51257">
    <property type="entry name" value="PROKAR_LIPOPROTEIN"/>
    <property type="match status" value="1"/>
</dbReference>
<dbReference type="InterPro" id="IPR036412">
    <property type="entry name" value="HAD-like_sf"/>
</dbReference>
<dbReference type="InterPro" id="IPR005519">
    <property type="entry name" value="Acid_phosphat_B-like"/>
</dbReference>
<dbReference type="PIRSF" id="PIRSF019271">
    <property type="entry name" value="Acid_Ptase_C"/>
    <property type="match status" value="1"/>
</dbReference>
<accession>A0ABU8HC32</accession>
<dbReference type="SUPFAM" id="SSF56784">
    <property type="entry name" value="HAD-like"/>
    <property type="match status" value="1"/>
</dbReference>
<dbReference type="NCBIfam" id="TIGR01533">
    <property type="entry name" value="lipo_e_P4"/>
    <property type="match status" value="1"/>
</dbReference>
<keyword evidence="3" id="KW-0449">Lipoprotein</keyword>
<evidence type="ECO:0000256" key="2">
    <source>
        <dbReference type="SAM" id="MobiDB-lite"/>
    </source>
</evidence>
<dbReference type="Pfam" id="PF03767">
    <property type="entry name" value="Acid_phosphat_B"/>
    <property type="match status" value="1"/>
</dbReference>
<feature type="compositionally biased region" description="Acidic residues" evidence="2">
    <location>
        <begin position="29"/>
        <end position="39"/>
    </location>
</feature>
<comment type="caution">
    <text evidence="3">The sequence shown here is derived from an EMBL/GenBank/DDBJ whole genome shotgun (WGS) entry which is preliminary data.</text>
</comment>
<feature type="region of interest" description="Disordered" evidence="2">
    <location>
        <begin position="28"/>
        <end position="57"/>
    </location>
</feature>